<proteinExistence type="predicted"/>
<dbReference type="PANTHER" id="PTHR43792">
    <property type="entry name" value="GNAT FAMILY, PUTATIVE (AFU_ORTHOLOGUE AFUA_3G00765)-RELATED-RELATED"/>
    <property type="match status" value="1"/>
</dbReference>
<dbReference type="GO" id="GO:0016747">
    <property type="term" value="F:acyltransferase activity, transferring groups other than amino-acyl groups"/>
    <property type="evidence" value="ECO:0007669"/>
    <property type="project" value="InterPro"/>
</dbReference>
<dbReference type="InterPro" id="IPR000182">
    <property type="entry name" value="GNAT_dom"/>
</dbReference>
<dbReference type="EMBL" id="FNFL01000004">
    <property type="protein sequence ID" value="SDK26898.1"/>
    <property type="molecule type" value="Genomic_DNA"/>
</dbReference>
<dbReference type="InterPro" id="IPR051531">
    <property type="entry name" value="N-acetyltransferase"/>
</dbReference>
<keyword evidence="2" id="KW-0808">Transferase</keyword>
<dbReference type="PANTHER" id="PTHR43792:SF1">
    <property type="entry name" value="N-ACETYLTRANSFERASE DOMAIN-CONTAINING PROTEIN"/>
    <property type="match status" value="1"/>
</dbReference>
<dbReference type="SUPFAM" id="SSF55729">
    <property type="entry name" value="Acyl-CoA N-acyltransferases (Nat)"/>
    <property type="match status" value="1"/>
</dbReference>
<name>A0A1G9AI13_9BACI</name>
<evidence type="ECO:0000313" key="3">
    <source>
        <dbReference type="Proteomes" id="UP000198694"/>
    </source>
</evidence>
<dbReference type="AlphaFoldDB" id="A0A1G9AI13"/>
<evidence type="ECO:0000313" key="2">
    <source>
        <dbReference type="EMBL" id="SDK26898.1"/>
    </source>
</evidence>
<feature type="domain" description="N-acetyltransferase" evidence="1">
    <location>
        <begin position="10"/>
        <end position="174"/>
    </location>
</feature>
<sequence length="174" mass="20415">MLETFETDRLILRERTFKDFERCVELDREPEVVNYIPELKRIINGTSASEKKHREFVKKRFETDYPEGMGYWTIVTKEEPQQFAGGVLLIPLDTVGPDIEIGWRLRPKYWGKGYATEAARVIIQYAAEILKLQKVIAEIHKMNKGSIRVAEKIGMEYTETEETSDYIRYAFSRL</sequence>
<protein>
    <submittedName>
        <fullName evidence="2">Protein N-acetyltransferase, RimJ/RimL family</fullName>
    </submittedName>
</protein>
<accession>A0A1G9AI13</accession>
<dbReference type="PROSITE" id="PS51186">
    <property type="entry name" value="GNAT"/>
    <property type="match status" value="1"/>
</dbReference>
<gene>
    <name evidence="2" type="ORF">SAMN05216243_2529</name>
</gene>
<dbReference type="OrthoDB" id="9798081at2"/>
<organism evidence="2 3">
    <name type="scientific">Sediminibacillus albus</name>
    <dbReference type="NCBI Taxonomy" id="407036"/>
    <lineage>
        <taxon>Bacteria</taxon>
        <taxon>Bacillati</taxon>
        <taxon>Bacillota</taxon>
        <taxon>Bacilli</taxon>
        <taxon>Bacillales</taxon>
        <taxon>Bacillaceae</taxon>
        <taxon>Sediminibacillus</taxon>
    </lineage>
</organism>
<dbReference type="RefSeq" id="WP_093214771.1">
    <property type="nucleotide sequence ID" value="NZ_FNFL01000004.1"/>
</dbReference>
<dbReference type="Gene3D" id="3.40.630.30">
    <property type="match status" value="1"/>
</dbReference>
<dbReference type="Pfam" id="PF13302">
    <property type="entry name" value="Acetyltransf_3"/>
    <property type="match status" value="1"/>
</dbReference>
<dbReference type="STRING" id="407036.SAMN05216243_2529"/>
<dbReference type="Proteomes" id="UP000198694">
    <property type="component" value="Unassembled WGS sequence"/>
</dbReference>
<reference evidence="2 3" key="1">
    <citation type="submission" date="2016-10" db="EMBL/GenBank/DDBJ databases">
        <authorList>
            <person name="de Groot N.N."/>
        </authorList>
    </citation>
    <scope>NUCLEOTIDE SEQUENCE [LARGE SCALE GENOMIC DNA]</scope>
    <source>
        <strain evidence="2 3">CGMCC 1.6502</strain>
    </source>
</reference>
<dbReference type="InterPro" id="IPR016181">
    <property type="entry name" value="Acyl_CoA_acyltransferase"/>
</dbReference>
<evidence type="ECO:0000259" key="1">
    <source>
        <dbReference type="PROSITE" id="PS51186"/>
    </source>
</evidence>
<keyword evidence="3" id="KW-1185">Reference proteome</keyword>